<evidence type="ECO:0000256" key="6">
    <source>
        <dbReference type="ARBA" id="ARBA00049753"/>
    </source>
</evidence>
<evidence type="ECO:0000256" key="2">
    <source>
        <dbReference type="ARBA" id="ARBA00008520"/>
    </source>
</evidence>
<reference evidence="8 9" key="1">
    <citation type="submission" date="2024-04" db="EMBL/GenBank/DDBJ databases">
        <title>Novel species of the genus Ideonella isolated from streams.</title>
        <authorList>
            <person name="Lu H."/>
        </authorList>
    </citation>
    <scope>NUCLEOTIDE SEQUENCE [LARGE SCALE GENOMIC DNA]</scope>
    <source>
        <strain evidence="8 9">DXS29W</strain>
    </source>
</reference>
<keyword evidence="3" id="KW-0813">Transport</keyword>
<evidence type="ECO:0000256" key="5">
    <source>
        <dbReference type="ARBA" id="ARBA00049629"/>
    </source>
</evidence>
<dbReference type="SUPFAM" id="SSF53850">
    <property type="entry name" value="Periplasmic binding protein-like II"/>
    <property type="match status" value="1"/>
</dbReference>
<dbReference type="PANTHER" id="PTHR43649:SF28">
    <property type="entry name" value="BINDING PROTEIN COMPONENT OF ABC SUGAR TRANSPORTER-RELATED"/>
    <property type="match status" value="1"/>
</dbReference>
<name>A0ABU9BV00_9BURK</name>
<dbReference type="Gene3D" id="3.40.190.10">
    <property type="entry name" value="Periplasmic binding protein-like II"/>
    <property type="match status" value="2"/>
</dbReference>
<dbReference type="InterPro" id="IPR050490">
    <property type="entry name" value="Bact_solute-bd_prot1"/>
</dbReference>
<organism evidence="8 9">
    <name type="scientific">Ideonella lacteola</name>
    <dbReference type="NCBI Taxonomy" id="2984193"/>
    <lineage>
        <taxon>Bacteria</taxon>
        <taxon>Pseudomonadati</taxon>
        <taxon>Pseudomonadota</taxon>
        <taxon>Betaproteobacteria</taxon>
        <taxon>Burkholderiales</taxon>
        <taxon>Sphaerotilaceae</taxon>
        <taxon>Ideonella</taxon>
    </lineage>
</organism>
<proteinExistence type="inferred from homology"/>
<dbReference type="InterPro" id="IPR006059">
    <property type="entry name" value="SBP"/>
</dbReference>
<evidence type="ECO:0000256" key="4">
    <source>
        <dbReference type="ARBA" id="ARBA00022729"/>
    </source>
</evidence>
<accession>A0ABU9BV00</accession>
<evidence type="ECO:0000313" key="8">
    <source>
        <dbReference type="EMBL" id="MEK8033288.1"/>
    </source>
</evidence>
<evidence type="ECO:0000256" key="3">
    <source>
        <dbReference type="ARBA" id="ARBA00022448"/>
    </source>
</evidence>
<keyword evidence="4 7" id="KW-0732">Signal</keyword>
<comment type="similarity">
    <text evidence="2">Belongs to the bacterial solute-binding protein 1 family.</text>
</comment>
<evidence type="ECO:0000256" key="7">
    <source>
        <dbReference type="SAM" id="SignalP"/>
    </source>
</evidence>
<keyword evidence="9" id="KW-1185">Reference proteome</keyword>
<comment type="subcellular location">
    <subcellularLocation>
        <location evidence="1">Periplasm</location>
    </subcellularLocation>
</comment>
<dbReference type="Proteomes" id="UP001371218">
    <property type="component" value="Unassembled WGS sequence"/>
</dbReference>
<protein>
    <recommendedName>
        <fullName evidence="6">Probable sugar-binding periplasmic protein</fullName>
    </recommendedName>
</protein>
<evidence type="ECO:0000256" key="1">
    <source>
        <dbReference type="ARBA" id="ARBA00004418"/>
    </source>
</evidence>
<gene>
    <name evidence="8" type="ORF">AACH06_20910</name>
</gene>
<feature type="chain" id="PRO_5046238101" description="Probable sugar-binding periplasmic protein" evidence="7">
    <location>
        <begin position="34"/>
        <end position="426"/>
    </location>
</feature>
<dbReference type="Pfam" id="PF01547">
    <property type="entry name" value="SBP_bac_1"/>
    <property type="match status" value="1"/>
</dbReference>
<evidence type="ECO:0000313" key="9">
    <source>
        <dbReference type="Proteomes" id="UP001371218"/>
    </source>
</evidence>
<dbReference type="EMBL" id="JBBUTG010000015">
    <property type="protein sequence ID" value="MEK8033288.1"/>
    <property type="molecule type" value="Genomic_DNA"/>
</dbReference>
<comment type="function">
    <text evidence="5">Part of a binding-protein-dependent transport system for a sugar.</text>
</comment>
<feature type="signal peptide" evidence="7">
    <location>
        <begin position="1"/>
        <end position="33"/>
    </location>
</feature>
<dbReference type="PANTHER" id="PTHR43649">
    <property type="entry name" value="ARABINOSE-BINDING PROTEIN-RELATED"/>
    <property type="match status" value="1"/>
</dbReference>
<sequence length="426" mass="45675">MMMKYKQPRRAALRHGFLAAASIAALFAGSANAGEIEVLHWWTSGGEAKAATALKLSLQKSGHRWRDFAVAGGGGDSAMTVLKSRVVSGNAPSAAQIKGPSIQEWAREGVLANIDDVAKAEKWDELLPPVVSDIMKYKGNYVAVPVNVHRVNWLWTNPAVFAKAGAKVPTTWDEFFTAADALKKAGVVPVAHGGQNWQDFTTFEAVALGIGGADFYKKALVQLDQGSLKSPTMEKVLTTFKRIKDYTDKNAAGRDWNLATAMVIKGEAGMQIMGDWAKGEFLAAGKAPGKDFGCTPAPGTAKSYTFNIDSFAMFQLKDDSKIAAQKELAKQIMAPEFQSVFNLNKGSIPVRLGMPMDRFDDCAKTSAKDFVDTAKSGTLVPSIAHGMAVPSAAEGAIKDAVSQFWNTDKMTAQEAMDKIASAAKTK</sequence>
<comment type="caution">
    <text evidence="8">The sequence shown here is derived from an EMBL/GenBank/DDBJ whole genome shotgun (WGS) entry which is preliminary data.</text>
</comment>